<feature type="transmembrane region" description="Helical" evidence="7">
    <location>
        <begin position="227"/>
        <end position="247"/>
    </location>
</feature>
<protein>
    <submittedName>
        <fullName evidence="8">Manganese transport system membrane protein MntB</fullName>
    </submittedName>
</protein>
<dbReference type="GO" id="GO:0043190">
    <property type="term" value="C:ATP-binding cassette (ABC) transporter complex"/>
    <property type="evidence" value="ECO:0007669"/>
    <property type="project" value="InterPro"/>
</dbReference>
<evidence type="ECO:0000256" key="4">
    <source>
        <dbReference type="ARBA" id="ARBA00022989"/>
    </source>
</evidence>
<feature type="transmembrane region" description="Helical" evidence="7">
    <location>
        <begin position="62"/>
        <end position="87"/>
    </location>
</feature>
<dbReference type="InterPro" id="IPR022392">
    <property type="entry name" value="Anch_rpt-typ_ABC_trnsprt_perm"/>
</dbReference>
<dbReference type="Pfam" id="PF00950">
    <property type="entry name" value="ABC-3"/>
    <property type="match status" value="1"/>
</dbReference>
<dbReference type="GO" id="GO:0055085">
    <property type="term" value="P:transmembrane transport"/>
    <property type="evidence" value="ECO:0007669"/>
    <property type="project" value="InterPro"/>
</dbReference>
<dbReference type="Gene3D" id="1.10.3470.10">
    <property type="entry name" value="ABC transporter involved in vitamin B12 uptake, BtuC"/>
    <property type="match status" value="1"/>
</dbReference>
<evidence type="ECO:0000256" key="6">
    <source>
        <dbReference type="RuleBase" id="RU003943"/>
    </source>
</evidence>
<dbReference type="InterPro" id="IPR037294">
    <property type="entry name" value="ABC_BtuC-like"/>
</dbReference>
<gene>
    <name evidence="8" type="primary">mntB_2</name>
    <name evidence="8" type="ORF">AOLFYP35_01271</name>
</gene>
<evidence type="ECO:0000256" key="2">
    <source>
        <dbReference type="ARBA" id="ARBA00008034"/>
    </source>
</evidence>
<evidence type="ECO:0000256" key="1">
    <source>
        <dbReference type="ARBA" id="ARBA00004141"/>
    </source>
</evidence>
<feature type="transmembrane region" description="Helical" evidence="7">
    <location>
        <begin position="141"/>
        <end position="159"/>
    </location>
</feature>
<evidence type="ECO:0000256" key="7">
    <source>
        <dbReference type="SAM" id="Phobius"/>
    </source>
</evidence>
<reference evidence="8" key="1">
    <citation type="submission" date="2019-11" db="EMBL/GenBank/DDBJ databases">
        <authorList>
            <person name="Feng L."/>
        </authorList>
    </citation>
    <scope>NUCLEOTIDE SEQUENCE</scope>
    <source>
        <strain evidence="8">AodontolyticusLFYP35</strain>
    </source>
</reference>
<evidence type="ECO:0000256" key="5">
    <source>
        <dbReference type="ARBA" id="ARBA00023136"/>
    </source>
</evidence>
<organism evidence="8">
    <name type="scientific">Schaalia odontolytica</name>
    <dbReference type="NCBI Taxonomy" id="1660"/>
    <lineage>
        <taxon>Bacteria</taxon>
        <taxon>Bacillati</taxon>
        <taxon>Actinomycetota</taxon>
        <taxon>Actinomycetes</taxon>
        <taxon>Actinomycetales</taxon>
        <taxon>Actinomycetaceae</taxon>
        <taxon>Schaalia</taxon>
    </lineage>
</organism>
<dbReference type="NCBIfam" id="TIGR03770">
    <property type="entry name" value="anch_rpt_perm"/>
    <property type="match status" value="1"/>
</dbReference>
<comment type="subcellular location">
    <subcellularLocation>
        <location evidence="6">Cell membrane</location>
        <topology evidence="6">Multi-pass membrane protein</topology>
    </subcellularLocation>
    <subcellularLocation>
        <location evidence="1">Membrane</location>
        <topology evidence="1">Multi-pass membrane protein</topology>
    </subcellularLocation>
</comment>
<dbReference type="PANTHER" id="PTHR30477">
    <property type="entry name" value="ABC-TRANSPORTER METAL-BINDING PROTEIN"/>
    <property type="match status" value="1"/>
</dbReference>
<dbReference type="PANTHER" id="PTHR30477:SF13">
    <property type="entry name" value="IRON TRANSPORT SYSTEM MEMBRANE PROTEIN HI_0360-RELATED"/>
    <property type="match status" value="1"/>
</dbReference>
<dbReference type="SUPFAM" id="SSF81345">
    <property type="entry name" value="ABC transporter involved in vitamin B12 uptake, BtuC"/>
    <property type="match status" value="1"/>
</dbReference>
<accession>A0A6N2TFP2</accession>
<keyword evidence="5 7" id="KW-0472">Membrane</keyword>
<comment type="similarity">
    <text evidence="2 6">Belongs to the ABC-3 integral membrane protein family.</text>
</comment>
<sequence>MLSIIDFLHDLTNPALAFLPRAILVTCVAACVCAVVGCHVVLRGMSFIGDAVAHSVFPGLAIAFVCSGSLVLGGTLAGVGTAVLVALLSQNRRLKEDSIIGVLFVGAFGLGLVIISWAPGYAGSLQDFLFGSLTGIPASEVPFVLVASALIVGVFAFFHKEVVAVSLDRESARVAGLPVMALDLLVYISVAGAVVISVQIIGNILVLALLITPAASARLLTNSLGAMIRTALVIGVLSSLCGIYLSWSLDLPAGASIVCVVTLVFIAAWVYRSCRSRFA</sequence>
<feature type="transmembrane region" description="Helical" evidence="7">
    <location>
        <begin position="196"/>
        <end position="215"/>
    </location>
</feature>
<feature type="transmembrane region" description="Helical" evidence="7">
    <location>
        <begin position="253"/>
        <end position="271"/>
    </location>
</feature>
<dbReference type="InterPro" id="IPR001626">
    <property type="entry name" value="ABC_TroCD"/>
</dbReference>
<feature type="transmembrane region" description="Helical" evidence="7">
    <location>
        <begin position="21"/>
        <end position="42"/>
    </location>
</feature>
<feature type="transmembrane region" description="Helical" evidence="7">
    <location>
        <begin position="99"/>
        <end position="121"/>
    </location>
</feature>
<proteinExistence type="inferred from homology"/>
<dbReference type="AlphaFoldDB" id="A0A6N2TFP2"/>
<name>A0A6N2TFP2_9ACTO</name>
<keyword evidence="4 7" id="KW-1133">Transmembrane helix</keyword>
<evidence type="ECO:0000313" key="8">
    <source>
        <dbReference type="EMBL" id="VYT02801.1"/>
    </source>
</evidence>
<feature type="transmembrane region" description="Helical" evidence="7">
    <location>
        <begin position="171"/>
        <end position="190"/>
    </location>
</feature>
<keyword evidence="3 6" id="KW-0812">Transmembrane</keyword>
<keyword evidence="6" id="KW-0813">Transport</keyword>
<dbReference type="EMBL" id="CACRSM010000002">
    <property type="protein sequence ID" value="VYT02801.1"/>
    <property type="molecule type" value="Genomic_DNA"/>
</dbReference>
<dbReference type="GO" id="GO:0010043">
    <property type="term" value="P:response to zinc ion"/>
    <property type="evidence" value="ECO:0007669"/>
    <property type="project" value="TreeGrafter"/>
</dbReference>
<evidence type="ECO:0000256" key="3">
    <source>
        <dbReference type="ARBA" id="ARBA00022692"/>
    </source>
</evidence>